<evidence type="ECO:0000313" key="2">
    <source>
        <dbReference type="EMBL" id="JAH89843.1"/>
    </source>
</evidence>
<reference evidence="2" key="2">
    <citation type="journal article" date="2015" name="Fish Shellfish Immunol.">
        <title>Early steps in the European eel (Anguilla anguilla)-Vibrio vulnificus interaction in the gills: Role of the RtxA13 toxin.</title>
        <authorList>
            <person name="Callol A."/>
            <person name="Pajuelo D."/>
            <person name="Ebbesson L."/>
            <person name="Teles M."/>
            <person name="MacKenzie S."/>
            <person name="Amaro C."/>
        </authorList>
    </citation>
    <scope>NUCLEOTIDE SEQUENCE</scope>
</reference>
<sequence>MMTAVTSQLLSLPFIHCIICVSCFVAASVCVNQNNLQGPSQTTLSFAALGTVLPSRVFNTLVPGFGYTLFCTSLWIRASAKCL</sequence>
<evidence type="ECO:0008006" key="3">
    <source>
        <dbReference type="Google" id="ProtNLM"/>
    </source>
</evidence>
<protein>
    <recommendedName>
        <fullName evidence="3">Secreted protein</fullName>
    </recommendedName>
</protein>
<feature type="signal peptide" evidence="1">
    <location>
        <begin position="1"/>
        <end position="17"/>
    </location>
</feature>
<reference evidence="2" key="1">
    <citation type="submission" date="2014-11" db="EMBL/GenBank/DDBJ databases">
        <authorList>
            <person name="Amaro Gonzalez C."/>
        </authorList>
    </citation>
    <scope>NUCLEOTIDE SEQUENCE</scope>
</reference>
<accession>A0A0E9WK42</accession>
<feature type="chain" id="PRO_5002434869" description="Secreted protein" evidence="1">
    <location>
        <begin position="18"/>
        <end position="83"/>
    </location>
</feature>
<keyword evidence="1" id="KW-0732">Signal</keyword>
<name>A0A0E9WK42_ANGAN</name>
<proteinExistence type="predicted"/>
<organism evidence="2">
    <name type="scientific">Anguilla anguilla</name>
    <name type="common">European freshwater eel</name>
    <name type="synonym">Muraena anguilla</name>
    <dbReference type="NCBI Taxonomy" id="7936"/>
    <lineage>
        <taxon>Eukaryota</taxon>
        <taxon>Metazoa</taxon>
        <taxon>Chordata</taxon>
        <taxon>Craniata</taxon>
        <taxon>Vertebrata</taxon>
        <taxon>Euteleostomi</taxon>
        <taxon>Actinopterygii</taxon>
        <taxon>Neopterygii</taxon>
        <taxon>Teleostei</taxon>
        <taxon>Anguilliformes</taxon>
        <taxon>Anguillidae</taxon>
        <taxon>Anguilla</taxon>
    </lineage>
</organism>
<dbReference type="AlphaFoldDB" id="A0A0E9WK42"/>
<dbReference type="EMBL" id="GBXM01018734">
    <property type="protein sequence ID" value="JAH89843.1"/>
    <property type="molecule type" value="Transcribed_RNA"/>
</dbReference>
<evidence type="ECO:0000256" key="1">
    <source>
        <dbReference type="SAM" id="SignalP"/>
    </source>
</evidence>